<dbReference type="CDD" id="cd06145">
    <property type="entry name" value="REX1_like"/>
    <property type="match status" value="1"/>
</dbReference>
<organism evidence="9 10">
    <name type="scientific">Sciurus carolinensis</name>
    <name type="common">Eastern gray squirrel</name>
    <dbReference type="NCBI Taxonomy" id="30640"/>
    <lineage>
        <taxon>Eukaryota</taxon>
        <taxon>Metazoa</taxon>
        <taxon>Chordata</taxon>
        <taxon>Craniata</taxon>
        <taxon>Vertebrata</taxon>
        <taxon>Euteleostomi</taxon>
        <taxon>Mammalia</taxon>
        <taxon>Eutheria</taxon>
        <taxon>Euarchontoglires</taxon>
        <taxon>Glires</taxon>
        <taxon>Rodentia</taxon>
        <taxon>Sciuromorpha</taxon>
        <taxon>Sciuridae</taxon>
        <taxon>Sciurinae</taxon>
        <taxon>Sciurini</taxon>
        <taxon>Sciurus</taxon>
    </lineage>
</organism>
<evidence type="ECO:0000256" key="3">
    <source>
        <dbReference type="ARBA" id="ARBA00022722"/>
    </source>
</evidence>
<reference evidence="9" key="1">
    <citation type="submission" date="2020-03" db="EMBL/GenBank/DDBJ databases">
        <title>Studies in the Genomics of Life Span.</title>
        <authorList>
            <person name="Glass D."/>
        </authorList>
    </citation>
    <scope>NUCLEOTIDE SEQUENCE</scope>
    <source>
        <strain evidence="9">SUZIE</strain>
        <tissue evidence="9">Muscle</tissue>
    </source>
</reference>
<evidence type="ECO:0000313" key="10">
    <source>
        <dbReference type="Proteomes" id="UP001166674"/>
    </source>
</evidence>
<evidence type="ECO:0000256" key="4">
    <source>
        <dbReference type="ARBA" id="ARBA00022801"/>
    </source>
</evidence>
<evidence type="ECO:0000256" key="1">
    <source>
        <dbReference type="ARBA" id="ARBA00004123"/>
    </source>
</evidence>
<evidence type="ECO:0000256" key="2">
    <source>
        <dbReference type="ARBA" id="ARBA00006357"/>
    </source>
</evidence>
<dbReference type="GO" id="GO:0003676">
    <property type="term" value="F:nucleic acid binding"/>
    <property type="evidence" value="ECO:0007669"/>
    <property type="project" value="InterPro"/>
</dbReference>
<evidence type="ECO:0000256" key="5">
    <source>
        <dbReference type="ARBA" id="ARBA00022839"/>
    </source>
</evidence>
<proteinExistence type="inferred from homology"/>
<comment type="subcellular location">
    <subcellularLocation>
        <location evidence="1">Nucleus</location>
    </subcellularLocation>
</comment>
<sequence length="565" mass="63305">MNLRPTSKSSFSTRYPEPSMVARAVDYPTQYLLRPCSSAQDRLRGAPHTCVQVPEFVVIQAETSRRGPAVPAAWPDTNWEVFYRGALQAQRKPFCCLKPALRPTQPVPMSAPGEKSRPFHMYHPGLATAPTGAKRPFGTSSSQSNNGPKLSSGPQMCKWSGVTSQTTPIASVRMAHGPSSQGLRKPIMPKACKGKVSMAIRQRYFNQFMEECLKFSSHREAVETAWIEELVAYDSSPNENTYLLLALNTLRKLRGLVPSVVPGLNRAALYRRLQDYLLTEDQLKVNGYPFPHPKTPGAAFLFTVEEKPKKGRRICCRCGSEFAVSSSGRCVCNEVCHYHWGRLHRNLLAGGWETRYTCCFAALGSVGCRVAWQHVRDGRKENLEGFVKTVEKPFLEDAHAGIYALDCEMSYTTHGLELTRITVVDTEMQVIYDTFVKPDNEIVDYNTRFSGVTEEDIAFTSTNLRDVQAVLLTLFSADTILIGHSLESDLLALKVIHKTVVDTSVLFPHRRGFPYKRSLRNLMSSYLNQIIQDSVNGHSSREDASACMNLVLWKMQEDAKTSRAY</sequence>
<dbReference type="EMBL" id="JAATJV010229400">
    <property type="protein sequence ID" value="MBZ3874447.1"/>
    <property type="molecule type" value="Genomic_DNA"/>
</dbReference>
<feature type="compositionally biased region" description="Polar residues" evidence="7">
    <location>
        <begin position="138"/>
        <end position="154"/>
    </location>
</feature>
<dbReference type="PANTHER" id="PTHR12801">
    <property type="entry name" value="RNA EXONUCLEASE REXO1 / RECO3 FAMILY MEMBER-RELATED"/>
    <property type="match status" value="1"/>
</dbReference>
<evidence type="ECO:0000259" key="8">
    <source>
        <dbReference type="SMART" id="SM00479"/>
    </source>
</evidence>
<dbReference type="Gene3D" id="3.30.420.10">
    <property type="entry name" value="Ribonuclease H-like superfamily/Ribonuclease H"/>
    <property type="match status" value="1"/>
</dbReference>
<dbReference type="AlphaFoldDB" id="A0AA41MM29"/>
<protein>
    <submittedName>
        <fullName evidence="9">RNA exonuclease 1-like protein</fullName>
    </submittedName>
</protein>
<dbReference type="GO" id="GO:0005634">
    <property type="term" value="C:nucleus"/>
    <property type="evidence" value="ECO:0007669"/>
    <property type="project" value="UniProtKB-SubCell"/>
</dbReference>
<keyword evidence="5 9" id="KW-0269">Exonuclease</keyword>
<keyword evidence="10" id="KW-1185">Reference proteome</keyword>
<dbReference type="InterPro" id="IPR031736">
    <property type="entry name" value="REXO1-like_dom"/>
</dbReference>
<evidence type="ECO:0000256" key="7">
    <source>
        <dbReference type="SAM" id="MobiDB-lite"/>
    </source>
</evidence>
<gene>
    <name evidence="9" type="ORF">SUZIE_127985</name>
</gene>
<dbReference type="InterPro" id="IPR012337">
    <property type="entry name" value="RNaseH-like_sf"/>
</dbReference>
<evidence type="ECO:0000313" key="9">
    <source>
        <dbReference type="EMBL" id="MBZ3874447.1"/>
    </source>
</evidence>
<dbReference type="Pfam" id="PF15870">
    <property type="entry name" value="EloA-BP1"/>
    <property type="match status" value="2"/>
</dbReference>
<dbReference type="GO" id="GO:0004527">
    <property type="term" value="F:exonuclease activity"/>
    <property type="evidence" value="ECO:0007669"/>
    <property type="project" value="UniProtKB-KW"/>
</dbReference>
<dbReference type="InterPro" id="IPR036397">
    <property type="entry name" value="RNaseH_sf"/>
</dbReference>
<keyword evidence="3" id="KW-0540">Nuclease</keyword>
<dbReference type="SUPFAM" id="SSF53098">
    <property type="entry name" value="Ribonuclease H-like"/>
    <property type="match status" value="1"/>
</dbReference>
<comment type="similarity">
    <text evidence="2">Belongs to the REXO1/REXO3 family.</text>
</comment>
<accession>A0AA41MM29</accession>
<name>A0AA41MM29_SCICA</name>
<feature type="region of interest" description="Disordered" evidence="7">
    <location>
        <begin position="125"/>
        <end position="157"/>
    </location>
</feature>
<dbReference type="FunFam" id="3.30.420.10:FF:000021">
    <property type="entry name" value="RNA exonuclease 1 homolog"/>
    <property type="match status" value="1"/>
</dbReference>
<dbReference type="PANTHER" id="PTHR12801:SF62">
    <property type="entry name" value="RNA EXONUCLEASE 1 HOMOLOG"/>
    <property type="match status" value="1"/>
</dbReference>
<feature type="domain" description="Exonuclease" evidence="8">
    <location>
        <begin position="401"/>
        <end position="560"/>
    </location>
</feature>
<dbReference type="InterPro" id="IPR047021">
    <property type="entry name" value="REXO1/3/4-like"/>
</dbReference>
<dbReference type="SMART" id="SM00479">
    <property type="entry name" value="EXOIII"/>
    <property type="match status" value="1"/>
</dbReference>
<keyword evidence="4" id="KW-0378">Hydrolase</keyword>
<keyword evidence="6" id="KW-0539">Nucleus</keyword>
<comment type="caution">
    <text evidence="9">The sequence shown here is derived from an EMBL/GenBank/DDBJ whole genome shotgun (WGS) entry which is preliminary data.</text>
</comment>
<evidence type="ECO:0000256" key="6">
    <source>
        <dbReference type="ARBA" id="ARBA00023242"/>
    </source>
</evidence>
<dbReference type="InterPro" id="IPR013520">
    <property type="entry name" value="Ribonucl_H"/>
</dbReference>
<dbReference type="Proteomes" id="UP001166674">
    <property type="component" value="Unassembled WGS sequence"/>
</dbReference>
<dbReference type="InterPro" id="IPR034922">
    <property type="entry name" value="REX1-like_exo"/>
</dbReference>